<protein>
    <submittedName>
        <fullName evidence="2">DUF262 domain-containing protein</fullName>
    </submittedName>
</protein>
<dbReference type="Proteomes" id="UP000256514">
    <property type="component" value="Unassembled WGS sequence"/>
</dbReference>
<reference evidence="2 3" key="1">
    <citation type="submission" date="2018-04" db="EMBL/GenBank/DDBJ databases">
        <title>Novel Campyloabacter and Helicobacter Species and Strains.</title>
        <authorList>
            <person name="Mannion A.J."/>
            <person name="Shen Z."/>
            <person name="Fox J.G."/>
        </authorList>
    </citation>
    <scope>NUCLEOTIDE SEQUENCE [LARGE SCALE GENOMIC DNA]</scope>
    <source>
        <strain evidence="2 3">MIT 12-6600</strain>
    </source>
</reference>
<sequence>MNLKELLEKYRIEIPILQRDYAQGRKSQSKLANEFLSAIFNVLNGKRQSLHIDFIYGYQENDKFLLIDGQQRITTLWLLHFYLYKKAGCLEQIKDLAKFSYNTRRSSANFCKNLLKKDFDINQKPSEAIKNKGGEFEKAENLNNDPTIKAMLNMLDWIFEEVKSKREIKKLVENLDSITFDLFDMGKFDLGEELYIKMNARGKQLSKYENLKSFIEKDSKISKEQKLLEDIDTNWSDYFFDSKNPEKFDTRGCNFLHYATLFFALEREEIEDIKKAIKNPNQQVNEFYKPLQDIENIKLLNSVIKLCIDDTLEIKEALKIKDSSFFDYRKDNKTLTYPDICYFFSILFFIKENREVENIDESALNDYLRVCRHFIENHRLDKPEEHIPNFFKLFKHLSQGHQNIYQFLVDNPTHTFHSNIYHLEVRKAKLILASREGGENWEEILNQTSEHEVLKGWVDFLLDFSDEKFAYESYLNNKNYRKGQSPYESPNLEKFKRYATATMQILDKEQFLDKYLTLFQRAFLCIGNFSVRSTNWFYGNSPFDIFRDREALNWILKGDKNDLKCPYFKQFLDTLLECKGENLIVKMQEIIEQTIKKPDFLEKEWWEQLLIRESALFGFLNEGRKETFQRYSRIRYFDDINKFELLPSPRATTNVRDLLDYGFYCYCKDRDLKISGYECGEKQYGDEFELSPHFSLNNMEVLCNSMESKIYFDEKEYPINLEKGSNIFNEFDRILKLIDEDRVIK</sequence>
<dbReference type="OrthoDB" id="3654724at2"/>
<comment type="caution">
    <text evidence="2">The sequence shown here is derived from an EMBL/GenBank/DDBJ whole genome shotgun (WGS) entry which is preliminary data.</text>
</comment>
<evidence type="ECO:0000313" key="2">
    <source>
        <dbReference type="EMBL" id="RDU67229.1"/>
    </source>
</evidence>
<evidence type="ECO:0000259" key="1">
    <source>
        <dbReference type="Pfam" id="PF03235"/>
    </source>
</evidence>
<keyword evidence="3" id="KW-1185">Reference proteome</keyword>
<organism evidence="2 3">
    <name type="scientific">Helicobacter equorum</name>
    <dbReference type="NCBI Taxonomy" id="361872"/>
    <lineage>
        <taxon>Bacteria</taxon>
        <taxon>Pseudomonadati</taxon>
        <taxon>Campylobacterota</taxon>
        <taxon>Epsilonproteobacteria</taxon>
        <taxon>Campylobacterales</taxon>
        <taxon>Helicobacteraceae</taxon>
        <taxon>Helicobacter</taxon>
    </lineage>
</organism>
<name>A0A3D8IPQ3_9HELI</name>
<gene>
    <name evidence="2" type="ORF">CQA54_04385</name>
</gene>
<feature type="domain" description="GmrSD restriction endonucleases N-terminal" evidence="1">
    <location>
        <begin position="3"/>
        <end position="215"/>
    </location>
</feature>
<dbReference type="Pfam" id="PF03235">
    <property type="entry name" value="GmrSD_N"/>
    <property type="match status" value="1"/>
</dbReference>
<dbReference type="InterPro" id="IPR004919">
    <property type="entry name" value="GmrSD_N"/>
</dbReference>
<dbReference type="AlphaFoldDB" id="A0A3D8IPQ3"/>
<evidence type="ECO:0000313" key="3">
    <source>
        <dbReference type="Proteomes" id="UP000256514"/>
    </source>
</evidence>
<dbReference type="RefSeq" id="WP_115570953.1">
    <property type="nucleotide sequence ID" value="NZ_NXLT01000003.1"/>
</dbReference>
<proteinExistence type="predicted"/>
<accession>A0A3D8IPQ3</accession>
<dbReference type="EMBL" id="NXLT01000003">
    <property type="protein sequence ID" value="RDU67229.1"/>
    <property type="molecule type" value="Genomic_DNA"/>
</dbReference>